<dbReference type="Proteomes" id="UP000019149">
    <property type="component" value="Unassembled WGS sequence"/>
</dbReference>
<name>W6UP62_ECHGR</name>
<evidence type="ECO:0000313" key="1">
    <source>
        <dbReference type="EMBL" id="EUB63023.1"/>
    </source>
</evidence>
<reference evidence="1 2" key="1">
    <citation type="journal article" date="2013" name="Nat. Genet.">
        <title>The genome of the hydatid tapeworm Echinococcus granulosus.</title>
        <authorList>
            <person name="Zheng H."/>
            <person name="Zhang W."/>
            <person name="Zhang L."/>
            <person name="Zhang Z."/>
            <person name="Li J."/>
            <person name="Lu G."/>
            <person name="Zhu Y."/>
            <person name="Wang Y."/>
            <person name="Huang Y."/>
            <person name="Liu J."/>
            <person name="Kang H."/>
            <person name="Chen J."/>
            <person name="Wang L."/>
            <person name="Chen A."/>
            <person name="Yu S."/>
            <person name="Gao Z."/>
            <person name="Jin L."/>
            <person name="Gu W."/>
            <person name="Wang Z."/>
            <person name="Zhao L."/>
            <person name="Shi B."/>
            <person name="Wen H."/>
            <person name="Lin R."/>
            <person name="Jones M.K."/>
            <person name="Brejova B."/>
            <person name="Vinar T."/>
            <person name="Zhao G."/>
            <person name="McManus D.P."/>
            <person name="Chen Z."/>
            <person name="Zhou Y."/>
            <person name="Wang S."/>
        </authorList>
    </citation>
    <scope>NUCLEOTIDE SEQUENCE [LARGE SCALE GENOMIC DNA]</scope>
</reference>
<organism evidence="1 2">
    <name type="scientific">Echinococcus granulosus</name>
    <name type="common">Hydatid tapeworm</name>
    <dbReference type="NCBI Taxonomy" id="6210"/>
    <lineage>
        <taxon>Eukaryota</taxon>
        <taxon>Metazoa</taxon>
        <taxon>Spiralia</taxon>
        <taxon>Lophotrochozoa</taxon>
        <taxon>Platyhelminthes</taxon>
        <taxon>Cestoda</taxon>
        <taxon>Eucestoda</taxon>
        <taxon>Cyclophyllidea</taxon>
        <taxon>Taeniidae</taxon>
        <taxon>Echinococcus</taxon>
        <taxon>Echinococcus granulosus group</taxon>
    </lineage>
</organism>
<dbReference type="KEGG" id="egl:EGR_02117"/>
<dbReference type="RefSeq" id="XP_024354219.1">
    <property type="nucleotide sequence ID" value="XM_024491366.1"/>
</dbReference>
<keyword evidence="2" id="KW-1185">Reference proteome</keyword>
<sequence>MGYSAKSHLYENCNCKNEAKNISMSDGQMNKHIMPFINPRIVQQTDYVSIVINSQQAHIYRNCYNNNQALHDLNEKRNYGLSDDQVIPELNCLHKELCQ</sequence>
<evidence type="ECO:0000313" key="2">
    <source>
        <dbReference type="Proteomes" id="UP000019149"/>
    </source>
</evidence>
<dbReference type="GeneID" id="36337832"/>
<dbReference type="CTD" id="36337832"/>
<comment type="caution">
    <text evidence="1">The sequence shown here is derived from an EMBL/GenBank/DDBJ whole genome shotgun (WGS) entry which is preliminary data.</text>
</comment>
<protein>
    <submittedName>
        <fullName evidence="1">Uncharacterized protein</fullName>
    </submittedName>
</protein>
<dbReference type="EMBL" id="APAU02000009">
    <property type="protein sequence ID" value="EUB63023.1"/>
    <property type="molecule type" value="Genomic_DNA"/>
</dbReference>
<dbReference type="AlphaFoldDB" id="W6UP62"/>
<accession>W6UP62</accession>
<gene>
    <name evidence="1" type="ORF">EGR_02117</name>
</gene>
<proteinExistence type="predicted"/>